<evidence type="ECO:0000256" key="1">
    <source>
        <dbReference type="ARBA" id="ARBA00010094"/>
    </source>
</evidence>
<dbReference type="Proteomes" id="UP000028760">
    <property type="component" value="Unassembled WGS sequence"/>
</dbReference>
<evidence type="ECO:0000313" key="7">
    <source>
        <dbReference type="Proteomes" id="UP000028760"/>
    </source>
</evidence>
<reference evidence="6" key="2">
    <citation type="submission" date="2025-08" db="UniProtKB">
        <authorList>
            <consortium name="Ensembl"/>
        </authorList>
    </citation>
    <scope>IDENTIFICATION</scope>
</reference>
<keyword evidence="3" id="KW-0469">Meiosis</keyword>
<evidence type="ECO:0000313" key="6">
    <source>
        <dbReference type="Ensembl" id="ENSPFOP00000024044.1"/>
    </source>
</evidence>
<dbReference type="EMBL" id="AYCK01002763">
    <property type="status" value="NOT_ANNOTATED_CDS"/>
    <property type="molecule type" value="Genomic_DNA"/>
</dbReference>
<dbReference type="GeneID" id="103135111"/>
<dbReference type="GO" id="GO:0000795">
    <property type="term" value="C:synaptonemal complex"/>
    <property type="evidence" value="ECO:0007669"/>
    <property type="project" value="InterPro"/>
</dbReference>
<name>A0A096LY03_POEFO</name>
<organism evidence="6 7">
    <name type="scientific">Poecilia formosa</name>
    <name type="common">Amazon molly</name>
    <name type="synonym">Limia formosa</name>
    <dbReference type="NCBI Taxonomy" id="48698"/>
    <lineage>
        <taxon>Eukaryota</taxon>
        <taxon>Metazoa</taxon>
        <taxon>Chordata</taxon>
        <taxon>Craniata</taxon>
        <taxon>Vertebrata</taxon>
        <taxon>Euteleostomi</taxon>
        <taxon>Actinopterygii</taxon>
        <taxon>Neopterygii</taxon>
        <taxon>Teleostei</taxon>
        <taxon>Neoteleostei</taxon>
        <taxon>Acanthomorphata</taxon>
        <taxon>Ovalentaria</taxon>
        <taxon>Atherinomorphae</taxon>
        <taxon>Cyprinodontiformes</taxon>
        <taxon>Poeciliidae</taxon>
        <taxon>Poeciliinae</taxon>
        <taxon>Poecilia</taxon>
    </lineage>
</organism>
<dbReference type="GO" id="GO:0007130">
    <property type="term" value="P:synaptonemal complex assembly"/>
    <property type="evidence" value="ECO:0007669"/>
    <property type="project" value="InterPro"/>
</dbReference>
<dbReference type="PANTHER" id="PTHR21731:SF1">
    <property type="entry name" value="SYNAPTONEMAL COMPLEX CENTRAL ELEMENT PROTEIN 1-LIKE"/>
    <property type="match status" value="1"/>
</dbReference>
<evidence type="ECO:0000256" key="5">
    <source>
        <dbReference type="SAM" id="MobiDB-lite"/>
    </source>
</evidence>
<feature type="region of interest" description="Disordered" evidence="5">
    <location>
        <begin position="31"/>
        <end position="74"/>
    </location>
</feature>
<dbReference type="Pfam" id="PF15233">
    <property type="entry name" value="SYCE1"/>
    <property type="match status" value="1"/>
</dbReference>
<comment type="similarity">
    <text evidence="1">Belongs to the SYCE family.</text>
</comment>
<feature type="compositionally biased region" description="Basic and acidic residues" evidence="5">
    <location>
        <begin position="31"/>
        <end position="50"/>
    </location>
</feature>
<reference evidence="6" key="3">
    <citation type="submission" date="2025-09" db="UniProtKB">
        <authorList>
            <consortium name="Ensembl"/>
        </authorList>
    </citation>
    <scope>IDENTIFICATION</scope>
</reference>
<dbReference type="AlphaFoldDB" id="A0A096LY03"/>
<proteinExistence type="inferred from homology"/>
<dbReference type="Ensembl" id="ENSPFOT00000030526.1">
    <property type="protein sequence ID" value="ENSPFOP00000024044.1"/>
    <property type="gene ID" value="ENSPFOG00000023217.1"/>
</dbReference>
<dbReference type="PANTHER" id="PTHR21731">
    <property type="entry name" value="SYNAPTONEMAL COMPLEX CENTRAL ELEMENT PROTEIN 1-LIKE"/>
    <property type="match status" value="1"/>
</dbReference>
<keyword evidence="2 4" id="KW-0175">Coiled coil</keyword>
<dbReference type="GeneTree" id="ENSGT00940000172951"/>
<sequence length="192" mass="22702">MSEQGGGDLPEPKIEQLMAKLRMLQQEKRQLEEEVRDAQSVHDNLQKELADLQTEANELEGIHKDKKDASSKLQLQCEDSEQDLNKQLKQNKTNEQLLERYRCEIEEVKLKHRKLRLRFENQLLQLIEQHKQLDYAFNPKRLPDELKKAEDIKHQLSSAEQVKLAQLHKLDEEVEEAKKQKQFETEDAQILE</sequence>
<dbReference type="InterPro" id="IPR026676">
    <property type="entry name" value="SYCE1"/>
</dbReference>
<feature type="compositionally biased region" description="Basic and acidic residues" evidence="5">
    <location>
        <begin position="60"/>
        <end position="70"/>
    </location>
</feature>
<reference evidence="7" key="1">
    <citation type="submission" date="2013-10" db="EMBL/GenBank/DDBJ databases">
        <authorList>
            <person name="Schartl M."/>
            <person name="Warren W."/>
        </authorList>
    </citation>
    <scope>NUCLEOTIDE SEQUENCE [LARGE SCALE GENOMIC DNA]</scope>
    <source>
        <strain evidence="7">female</strain>
    </source>
</reference>
<evidence type="ECO:0000256" key="2">
    <source>
        <dbReference type="ARBA" id="ARBA00023054"/>
    </source>
</evidence>
<dbReference type="RefSeq" id="XP_016524785.1">
    <property type="nucleotide sequence ID" value="XM_016669299.1"/>
</dbReference>
<feature type="coiled-coil region" evidence="4">
    <location>
        <begin position="160"/>
        <end position="187"/>
    </location>
</feature>
<evidence type="ECO:0000256" key="4">
    <source>
        <dbReference type="SAM" id="Coils"/>
    </source>
</evidence>
<keyword evidence="7" id="KW-1185">Reference proteome</keyword>
<protein>
    <submittedName>
        <fullName evidence="6">Synaptonemal complex central element protein 1</fullName>
    </submittedName>
</protein>
<accession>A0A096LY03</accession>
<dbReference type="STRING" id="48698.ENSPFOP00000024044"/>
<evidence type="ECO:0000256" key="3">
    <source>
        <dbReference type="ARBA" id="ARBA00023254"/>
    </source>
</evidence>
<dbReference type="OMA" id="QYRCEIQ"/>